<dbReference type="AlphaFoldDB" id="A0AB34VHV4"/>
<feature type="coiled-coil region" evidence="1">
    <location>
        <begin position="259"/>
        <end position="293"/>
    </location>
</feature>
<sequence length="302" mass="34939">MMRVMEKWIFDNLDTDKLGLEISPLFRPRTSKETHNVHFTDYTTTEDNISKHAHYEHPEIVEIDFVWTPGRELKECVPKGVTYEWAIASHVLEHIPDPIGWMLEVFDVLKPGGILSLALPDRNKCFDRNRNLTDVSEWLHSWLSKDKRPNAGQLYDFLSKVTTEDDYGVVHAENHYSKKEALDFTLNSHVTGTYFDAHCSVFTGESFSKLIQDLNELGIFNVTISGIKEGFDEFYIQLTKSGDTKLKRPEGYKEPNRELDSLKANLEHHKKAYREAVAAQDALKQELARIKSRGIIRRIMNR</sequence>
<reference evidence="2 3" key="1">
    <citation type="journal article" date="2016" name="Front. Microbiol.">
        <title>Genomic Resource of Rice Seed Associated Bacteria.</title>
        <authorList>
            <person name="Midha S."/>
            <person name="Bansal K."/>
            <person name="Sharma S."/>
            <person name="Kumar N."/>
            <person name="Patil P.P."/>
            <person name="Chaudhry V."/>
            <person name="Patil P.B."/>
        </authorList>
    </citation>
    <scope>NUCLEOTIDE SEQUENCE [LARGE SCALE GENOMIC DNA]</scope>
    <source>
        <strain evidence="2 3">RSA13</strain>
    </source>
</reference>
<dbReference type="Pfam" id="PF13489">
    <property type="entry name" value="Methyltransf_23"/>
    <property type="match status" value="1"/>
</dbReference>
<name>A0AB34VHV4_9GAMM</name>
<accession>A0AB34VHV4</accession>
<dbReference type="InterPro" id="IPR029063">
    <property type="entry name" value="SAM-dependent_MTases_sf"/>
</dbReference>
<evidence type="ECO:0000313" key="3">
    <source>
        <dbReference type="Proteomes" id="UP000072520"/>
    </source>
</evidence>
<proteinExistence type="predicted"/>
<keyword evidence="1" id="KW-0175">Coiled coil</keyword>
<evidence type="ECO:0008006" key="4">
    <source>
        <dbReference type="Google" id="ProtNLM"/>
    </source>
</evidence>
<dbReference type="Gene3D" id="3.40.50.150">
    <property type="entry name" value="Vaccinia Virus protein VP39"/>
    <property type="match status" value="1"/>
</dbReference>
<protein>
    <recommendedName>
        <fullName evidence="4">Methyltransferase domain-containing protein</fullName>
    </recommendedName>
</protein>
<evidence type="ECO:0000313" key="2">
    <source>
        <dbReference type="EMBL" id="KTS99162.1"/>
    </source>
</evidence>
<gene>
    <name evidence="2" type="ORF">RSA13_06030</name>
</gene>
<comment type="caution">
    <text evidence="2">The sequence shown here is derived from an EMBL/GenBank/DDBJ whole genome shotgun (WGS) entry which is preliminary data.</text>
</comment>
<organism evidence="2 3">
    <name type="scientific">Pantoea stewartii</name>
    <dbReference type="NCBI Taxonomy" id="66269"/>
    <lineage>
        <taxon>Bacteria</taxon>
        <taxon>Pseudomonadati</taxon>
        <taxon>Pseudomonadota</taxon>
        <taxon>Gammaproteobacteria</taxon>
        <taxon>Enterobacterales</taxon>
        <taxon>Erwiniaceae</taxon>
        <taxon>Pantoea</taxon>
    </lineage>
</organism>
<dbReference type="SUPFAM" id="SSF53335">
    <property type="entry name" value="S-adenosyl-L-methionine-dependent methyltransferases"/>
    <property type="match status" value="1"/>
</dbReference>
<dbReference type="Proteomes" id="UP000072520">
    <property type="component" value="Unassembled WGS sequence"/>
</dbReference>
<evidence type="ECO:0000256" key="1">
    <source>
        <dbReference type="SAM" id="Coils"/>
    </source>
</evidence>
<dbReference type="EMBL" id="LDSI01000008">
    <property type="protein sequence ID" value="KTS99162.1"/>
    <property type="molecule type" value="Genomic_DNA"/>
</dbReference>